<dbReference type="OrthoDB" id="10265837at2759"/>
<organism evidence="2">
    <name type="scientific">Mucor ambiguus</name>
    <dbReference type="NCBI Taxonomy" id="91626"/>
    <lineage>
        <taxon>Eukaryota</taxon>
        <taxon>Fungi</taxon>
        <taxon>Fungi incertae sedis</taxon>
        <taxon>Mucoromycota</taxon>
        <taxon>Mucoromycotina</taxon>
        <taxon>Mucoromycetes</taxon>
        <taxon>Mucorales</taxon>
        <taxon>Mucorineae</taxon>
        <taxon>Mucoraceae</taxon>
        <taxon>Mucor</taxon>
    </lineage>
</organism>
<dbReference type="PANTHER" id="PTHR10094">
    <property type="entry name" value="STEROL CARRIER PROTEIN 2 SCP-2 FAMILY PROTEIN"/>
    <property type="match status" value="1"/>
</dbReference>
<dbReference type="EMBL" id="DF836380">
    <property type="protein sequence ID" value="GAN05439.1"/>
    <property type="molecule type" value="Genomic_DNA"/>
</dbReference>
<dbReference type="InterPro" id="IPR003033">
    <property type="entry name" value="SCP2_sterol-bd_dom"/>
</dbReference>
<dbReference type="SUPFAM" id="SSF55718">
    <property type="entry name" value="SCP-like"/>
    <property type="match status" value="1"/>
</dbReference>
<evidence type="ECO:0000259" key="1">
    <source>
        <dbReference type="Pfam" id="PF02036"/>
    </source>
</evidence>
<dbReference type="Gene3D" id="3.30.1050.10">
    <property type="entry name" value="SCP2 sterol-binding domain"/>
    <property type="match status" value="1"/>
</dbReference>
<sequence length="153" mass="17083">MPKNNTLISDLVLPELERQLAQDDSLWPNVKGLFIITVTKRRKPAATWYLLLQGNEIQPVITSDKAKAQASAKGKVKKVKIQVEDHDLLNFVTGGLTGVKAYMVGRIKVRGDLVLAQRLEEVFERAGGRDRALEFIKSNEDLMALANSKSNRL</sequence>
<reference evidence="2" key="1">
    <citation type="submission" date="2014-09" db="EMBL/GenBank/DDBJ databases">
        <title>Draft genome sequence of an oleaginous Mucoromycotina fungus Mucor ambiguus NBRC6742.</title>
        <authorList>
            <person name="Takeda I."/>
            <person name="Yamane N."/>
            <person name="Morita T."/>
            <person name="Tamano K."/>
            <person name="Machida M."/>
            <person name="Baker S."/>
            <person name="Koike H."/>
        </authorList>
    </citation>
    <scope>NUCLEOTIDE SEQUENCE</scope>
    <source>
        <strain evidence="2">NBRC 6742</strain>
    </source>
</reference>
<dbReference type="InterPro" id="IPR036527">
    <property type="entry name" value="SCP2_sterol-bd_dom_sf"/>
</dbReference>
<accession>A0A0C9MDP7</accession>
<dbReference type="PANTHER" id="PTHR10094:SF25">
    <property type="entry name" value="SCP2 STEROL-BINDING DOMAIN-CONTAINING PROTEIN 1"/>
    <property type="match status" value="1"/>
</dbReference>
<dbReference type="AlphaFoldDB" id="A0A0C9MDP7"/>
<name>A0A0C9MDP7_9FUNG</name>
<dbReference type="STRING" id="91626.A0A0C9MDP7"/>
<dbReference type="Proteomes" id="UP000053815">
    <property type="component" value="Unassembled WGS sequence"/>
</dbReference>
<proteinExistence type="predicted"/>
<gene>
    <name evidence="2" type="ORF">MAM1_0091d04910</name>
</gene>
<dbReference type="GO" id="GO:0005829">
    <property type="term" value="C:cytosol"/>
    <property type="evidence" value="ECO:0007669"/>
    <property type="project" value="TreeGrafter"/>
</dbReference>
<evidence type="ECO:0000313" key="3">
    <source>
        <dbReference type="Proteomes" id="UP000053815"/>
    </source>
</evidence>
<dbReference type="Pfam" id="PF02036">
    <property type="entry name" value="SCP2"/>
    <property type="match status" value="1"/>
</dbReference>
<keyword evidence="3" id="KW-1185">Reference proteome</keyword>
<protein>
    <recommendedName>
        <fullName evidence="1">SCP2 domain-containing protein</fullName>
    </recommendedName>
</protein>
<feature type="domain" description="SCP2" evidence="1">
    <location>
        <begin position="22"/>
        <end position="124"/>
    </location>
</feature>
<evidence type="ECO:0000313" key="2">
    <source>
        <dbReference type="EMBL" id="GAN05439.1"/>
    </source>
</evidence>